<organism evidence="4 5">
    <name type="scientific">Streptomyces corchorusii</name>
    <name type="common">Streptomyces chibaensis</name>
    <dbReference type="NCBI Taxonomy" id="1903"/>
    <lineage>
        <taxon>Bacteria</taxon>
        <taxon>Bacillati</taxon>
        <taxon>Actinomycetota</taxon>
        <taxon>Actinomycetes</taxon>
        <taxon>Kitasatosporales</taxon>
        <taxon>Streptomycetaceae</taxon>
        <taxon>Streptomyces</taxon>
    </lineage>
</organism>
<dbReference type="InterPro" id="IPR029058">
    <property type="entry name" value="AB_hydrolase_fold"/>
</dbReference>
<dbReference type="Gene3D" id="3.30.300.30">
    <property type="match status" value="1"/>
</dbReference>
<evidence type="ECO:0000313" key="4">
    <source>
        <dbReference type="EMBL" id="KUN27794.1"/>
    </source>
</evidence>
<dbReference type="InterPro" id="IPR045851">
    <property type="entry name" value="AMP-bd_C_sf"/>
</dbReference>
<dbReference type="SMART" id="SM00823">
    <property type="entry name" value="PKS_PP"/>
    <property type="match status" value="1"/>
</dbReference>
<proteinExistence type="predicted"/>
<dbReference type="Gene3D" id="3.40.50.1820">
    <property type="entry name" value="alpha/beta hydrolase"/>
    <property type="match status" value="1"/>
</dbReference>
<gene>
    <name evidence="4" type="ORF">AQJ11_14340</name>
</gene>
<evidence type="ECO:0000259" key="3">
    <source>
        <dbReference type="PROSITE" id="PS50075"/>
    </source>
</evidence>
<dbReference type="Pfam" id="PF00550">
    <property type="entry name" value="PP-binding"/>
    <property type="match status" value="1"/>
</dbReference>
<evidence type="ECO:0000256" key="1">
    <source>
        <dbReference type="ARBA" id="ARBA00022450"/>
    </source>
</evidence>
<dbReference type="GO" id="GO:0005737">
    <property type="term" value="C:cytoplasm"/>
    <property type="evidence" value="ECO:0007669"/>
    <property type="project" value="TreeGrafter"/>
</dbReference>
<sequence>MYAAPLTPPSEFSSDHRSVAALFHEVAERHGVRPAVRHGDTELSYRQLASAAGGLASWLREQGIGRGDVVATLVDRSVWSVVSILGAWAAGAVHVHLEPTDPDTRIAALLKATGARAVLVDERNRSRLPRRTPVLRVLDGSLPTAPYEPAAETQPQDLAYLVFTSGSTGVPKAVEVPHGAVLNHHVAFWRYLSPITTPQSFAIATTFAADLGLISAFGAVLSGARLDIYDRHTTLDADALAAELDKHPVDAVTYTPSLLEALAAERDIASLLPRRMAVVAGEAFPPRLAAAMLKARPDLHVFNAYGPSEATIEMMLHHVREADTRRARIPVGKAIDGVTLRLLGDDGEPVPDGAPGILYVGGRCLAHGYRGDAELTERKFVRDADGERFYRTDDLMVRDSEGVYEYLGRADRQLKVRGNRVEPGEIESALLAVAGVQQALVVGEEPAPDAPTELVAYVVTASAITPEEISRHLRERLRQALVPSRISIVPAIPVTVNGKADLAALRATAAHSATPDRPAGDLPRTDTERFVAALWSSVLGRPQVGRDERFMEIGGDSFKALRVFAGLRRTYPAMTIDQLFQHPTVAALAAALDGGDARGTEPSAQTVEL</sequence>
<dbReference type="Pfam" id="PF00501">
    <property type="entry name" value="AMP-binding"/>
    <property type="match status" value="1"/>
</dbReference>
<dbReference type="NCBIfam" id="TIGR01733">
    <property type="entry name" value="AA-adenyl-dom"/>
    <property type="match status" value="1"/>
</dbReference>
<dbReference type="PANTHER" id="PTHR45527:SF1">
    <property type="entry name" value="FATTY ACID SYNTHASE"/>
    <property type="match status" value="1"/>
</dbReference>
<dbReference type="InterPro" id="IPR009081">
    <property type="entry name" value="PP-bd_ACP"/>
</dbReference>
<reference evidence="4 5" key="1">
    <citation type="submission" date="2015-10" db="EMBL/GenBank/DDBJ databases">
        <title>Draft genome sequence of Streptomyces corchorusii DSM 40340, type strain for the species Streptomyces corchorusii.</title>
        <authorList>
            <person name="Ruckert C."/>
            <person name="Winkler A."/>
            <person name="Kalinowski J."/>
            <person name="Kampfer P."/>
            <person name="Glaeser S."/>
        </authorList>
    </citation>
    <scope>NUCLEOTIDE SEQUENCE [LARGE SCALE GENOMIC DNA]</scope>
    <source>
        <strain evidence="4 5">DSM 40340</strain>
    </source>
</reference>
<dbReference type="GO" id="GO:0017000">
    <property type="term" value="P:antibiotic biosynthetic process"/>
    <property type="evidence" value="ECO:0007669"/>
    <property type="project" value="UniProtKB-ARBA"/>
</dbReference>
<dbReference type="GO" id="GO:0043041">
    <property type="term" value="P:amino acid activation for nonribosomal peptide biosynthetic process"/>
    <property type="evidence" value="ECO:0007669"/>
    <property type="project" value="TreeGrafter"/>
</dbReference>
<dbReference type="InterPro" id="IPR020806">
    <property type="entry name" value="PKS_PP-bd"/>
</dbReference>
<dbReference type="GO" id="GO:0031177">
    <property type="term" value="F:phosphopantetheine binding"/>
    <property type="evidence" value="ECO:0007669"/>
    <property type="project" value="InterPro"/>
</dbReference>
<dbReference type="SUPFAM" id="SSF47336">
    <property type="entry name" value="ACP-like"/>
    <property type="match status" value="1"/>
</dbReference>
<dbReference type="Gene3D" id="3.40.50.12780">
    <property type="entry name" value="N-terminal domain of ligase-like"/>
    <property type="match status" value="1"/>
</dbReference>
<dbReference type="PANTHER" id="PTHR45527">
    <property type="entry name" value="NONRIBOSOMAL PEPTIDE SYNTHETASE"/>
    <property type="match status" value="1"/>
</dbReference>
<dbReference type="PROSITE" id="PS50075">
    <property type="entry name" value="CARRIER"/>
    <property type="match status" value="1"/>
</dbReference>
<evidence type="ECO:0000313" key="5">
    <source>
        <dbReference type="Proteomes" id="UP000053398"/>
    </source>
</evidence>
<feature type="domain" description="Carrier" evidence="3">
    <location>
        <begin position="522"/>
        <end position="596"/>
    </location>
</feature>
<protein>
    <submittedName>
        <fullName evidence="4">AMP-binding protein</fullName>
    </submittedName>
</protein>
<dbReference type="Pfam" id="PF13193">
    <property type="entry name" value="AMP-binding_C"/>
    <property type="match status" value="1"/>
</dbReference>
<keyword evidence="5" id="KW-1185">Reference proteome</keyword>
<dbReference type="AlphaFoldDB" id="A0A117QGY0"/>
<dbReference type="InterPro" id="IPR042099">
    <property type="entry name" value="ANL_N_sf"/>
</dbReference>
<dbReference type="InterPro" id="IPR000873">
    <property type="entry name" value="AMP-dep_synth/lig_dom"/>
</dbReference>
<dbReference type="GO" id="GO:0044550">
    <property type="term" value="P:secondary metabolite biosynthetic process"/>
    <property type="evidence" value="ECO:0007669"/>
    <property type="project" value="TreeGrafter"/>
</dbReference>
<keyword evidence="1" id="KW-0596">Phosphopantetheine</keyword>
<evidence type="ECO:0000256" key="2">
    <source>
        <dbReference type="ARBA" id="ARBA00022553"/>
    </source>
</evidence>
<dbReference type="CDD" id="cd05930">
    <property type="entry name" value="A_NRPS"/>
    <property type="match status" value="1"/>
</dbReference>
<name>A0A117QGY0_STRCK</name>
<dbReference type="RefSeq" id="WP_059263302.1">
    <property type="nucleotide sequence ID" value="NZ_KQ948355.1"/>
</dbReference>
<dbReference type="SUPFAM" id="SSF56801">
    <property type="entry name" value="Acetyl-CoA synthetase-like"/>
    <property type="match status" value="1"/>
</dbReference>
<dbReference type="InterPro" id="IPR025110">
    <property type="entry name" value="AMP-bd_C"/>
</dbReference>
<accession>A0A117QGY0</accession>
<dbReference type="InterPro" id="IPR020845">
    <property type="entry name" value="AMP-binding_CS"/>
</dbReference>
<dbReference type="Proteomes" id="UP000053398">
    <property type="component" value="Unassembled WGS sequence"/>
</dbReference>
<dbReference type="InterPro" id="IPR036736">
    <property type="entry name" value="ACP-like_sf"/>
</dbReference>
<keyword evidence="2" id="KW-0597">Phosphoprotein</keyword>
<comment type="caution">
    <text evidence="4">The sequence shown here is derived from an EMBL/GenBank/DDBJ whole genome shotgun (WGS) entry which is preliminary data.</text>
</comment>
<dbReference type="InterPro" id="IPR010071">
    <property type="entry name" value="AA_adenyl_dom"/>
</dbReference>
<dbReference type="PROSITE" id="PS00455">
    <property type="entry name" value="AMP_BINDING"/>
    <property type="match status" value="1"/>
</dbReference>
<dbReference type="EMBL" id="LMWP01000016">
    <property type="protein sequence ID" value="KUN27794.1"/>
    <property type="molecule type" value="Genomic_DNA"/>
</dbReference>